<reference evidence="4" key="1">
    <citation type="submission" date="2020-05" db="EMBL/GenBank/DDBJ databases">
        <authorList>
            <person name="Chiriac C."/>
            <person name="Salcher M."/>
            <person name="Ghai R."/>
            <person name="Kavagutti S V."/>
        </authorList>
    </citation>
    <scope>NUCLEOTIDE SEQUENCE</scope>
</reference>
<feature type="transmembrane region" description="Helical" evidence="2">
    <location>
        <begin position="152"/>
        <end position="176"/>
    </location>
</feature>
<keyword evidence="2" id="KW-0472">Membrane</keyword>
<accession>A0A6J6SN15</accession>
<feature type="transmembrane region" description="Helical" evidence="2">
    <location>
        <begin position="21"/>
        <end position="42"/>
    </location>
</feature>
<dbReference type="EMBL" id="CAFBMG010000030">
    <property type="protein sequence ID" value="CAB4895771.1"/>
    <property type="molecule type" value="Genomic_DNA"/>
</dbReference>
<feature type="compositionally biased region" description="Pro residues" evidence="1">
    <location>
        <begin position="239"/>
        <end position="262"/>
    </location>
</feature>
<dbReference type="AlphaFoldDB" id="A0A6J6SN15"/>
<dbReference type="EMBL" id="CAEZYU010000023">
    <property type="protein sequence ID" value="CAB4736204.1"/>
    <property type="molecule type" value="Genomic_DNA"/>
</dbReference>
<evidence type="ECO:0000313" key="5">
    <source>
        <dbReference type="EMBL" id="CAB4895771.1"/>
    </source>
</evidence>
<keyword evidence="2" id="KW-1133">Transmembrane helix</keyword>
<evidence type="ECO:0000313" key="3">
    <source>
        <dbReference type="EMBL" id="CAB4547314.1"/>
    </source>
</evidence>
<evidence type="ECO:0000256" key="1">
    <source>
        <dbReference type="SAM" id="MobiDB-lite"/>
    </source>
</evidence>
<sequence>MSNAANPPASKAPKGALITGMILIFLAFSSCGVGGVSCVSFASSFADILSGASTVALGETTSLDAASSTGVVVSSSAEVICEGEDENGSKVSFAEPSAGSTGTVTSGGETLNFVYSFDTNPGSQYSVICAGSELSEGQYAVASFPGFGKVGVGVAGILSGLFLTFLGIIFLVVGLVKRSKWKKRQSGSVAGTTAAAPGMPAAGVAPPPMPGSVQSAVSEAPRIEAPTPWMPQTPSLPTTTPPPLPGTPPPMPGAPPSPDEQR</sequence>
<feature type="region of interest" description="Disordered" evidence="1">
    <location>
        <begin position="184"/>
        <end position="262"/>
    </location>
</feature>
<proteinExistence type="predicted"/>
<evidence type="ECO:0000256" key="2">
    <source>
        <dbReference type="SAM" id="Phobius"/>
    </source>
</evidence>
<name>A0A6J6SN15_9ZZZZ</name>
<dbReference type="EMBL" id="CAEZSF010000149">
    <property type="protein sequence ID" value="CAB4547314.1"/>
    <property type="molecule type" value="Genomic_DNA"/>
</dbReference>
<evidence type="ECO:0000313" key="4">
    <source>
        <dbReference type="EMBL" id="CAB4736204.1"/>
    </source>
</evidence>
<gene>
    <name evidence="3" type="ORF">UFOPK1358_01389</name>
    <name evidence="4" type="ORF">UFOPK2766_00711</name>
    <name evidence="5" type="ORF">UFOPK3519_00567</name>
</gene>
<organism evidence="4">
    <name type="scientific">freshwater metagenome</name>
    <dbReference type="NCBI Taxonomy" id="449393"/>
    <lineage>
        <taxon>unclassified sequences</taxon>
        <taxon>metagenomes</taxon>
        <taxon>ecological metagenomes</taxon>
    </lineage>
</organism>
<protein>
    <submittedName>
        <fullName evidence="4">Unannotated protein</fullName>
    </submittedName>
</protein>
<feature type="compositionally biased region" description="Low complexity" evidence="1">
    <location>
        <begin position="189"/>
        <end position="204"/>
    </location>
</feature>
<keyword evidence="2" id="KW-0812">Transmembrane</keyword>